<organism evidence="1 2">
    <name type="scientific">Trypanosoma rangeli</name>
    <dbReference type="NCBI Taxonomy" id="5698"/>
    <lineage>
        <taxon>Eukaryota</taxon>
        <taxon>Discoba</taxon>
        <taxon>Euglenozoa</taxon>
        <taxon>Kinetoplastea</taxon>
        <taxon>Metakinetoplastina</taxon>
        <taxon>Trypanosomatida</taxon>
        <taxon>Trypanosomatidae</taxon>
        <taxon>Trypanosoma</taxon>
        <taxon>Herpetosoma</taxon>
    </lineage>
</organism>
<dbReference type="AlphaFoldDB" id="A0A3R7JXW3"/>
<dbReference type="RefSeq" id="XP_029234738.1">
    <property type="nucleotide sequence ID" value="XM_029385420.1"/>
</dbReference>
<comment type="caution">
    <text evidence="1">The sequence shown here is derived from an EMBL/GenBank/DDBJ whole genome shotgun (WGS) entry which is preliminary data.</text>
</comment>
<dbReference type="Proteomes" id="UP000283634">
    <property type="component" value="Unassembled WGS sequence"/>
</dbReference>
<name>A0A3R7JXW3_TRYRA</name>
<sequence length="122" mass="14035">MPSPFARIPMSSTASEEFRANVPPFDGDKVMLPRSVFECFARLLQLQFVQDTDIPFLGAALERKYDGWLDYITSPLSPPRPRNYVDAYIPPNPCPEKCWWASWRWPRTKYVNAKVPSPVDGK</sequence>
<evidence type="ECO:0000313" key="2">
    <source>
        <dbReference type="Proteomes" id="UP000283634"/>
    </source>
</evidence>
<accession>A0A3R7JXW3</accession>
<keyword evidence="2" id="KW-1185">Reference proteome</keyword>
<gene>
    <name evidence="1" type="ORF">TraAM80_08681</name>
</gene>
<proteinExistence type="predicted"/>
<dbReference type="OrthoDB" id="268776at2759"/>
<dbReference type="VEuPathDB" id="TriTrypDB:TRSC58_06128"/>
<protein>
    <submittedName>
        <fullName evidence="1">Uncharacterized protein</fullName>
    </submittedName>
</protein>
<evidence type="ECO:0000313" key="1">
    <source>
        <dbReference type="EMBL" id="RNE98613.1"/>
    </source>
</evidence>
<dbReference type="GeneID" id="40332614"/>
<reference evidence="1 2" key="1">
    <citation type="journal article" date="2018" name="BMC Genomics">
        <title>Genomic comparison of Trypanosoma conorhini and Trypanosoma rangeli to Trypanosoma cruzi strains of high and low virulence.</title>
        <authorList>
            <person name="Bradwell K.R."/>
            <person name="Koparde V.N."/>
            <person name="Matveyev A.V."/>
            <person name="Serrano M.G."/>
            <person name="Alves J.M."/>
            <person name="Parikh H."/>
            <person name="Huang B."/>
            <person name="Lee V."/>
            <person name="Espinosa-Alvarez O."/>
            <person name="Ortiz P.A."/>
            <person name="Costa-Martins A.G."/>
            <person name="Teixeira M.M."/>
            <person name="Buck G.A."/>
        </authorList>
    </citation>
    <scope>NUCLEOTIDE SEQUENCE [LARGE SCALE GENOMIC DNA]</scope>
    <source>
        <strain evidence="1 2">AM80</strain>
    </source>
</reference>
<dbReference type="EMBL" id="MKGL01000448">
    <property type="protein sequence ID" value="RNE98613.1"/>
    <property type="molecule type" value="Genomic_DNA"/>
</dbReference>